<dbReference type="EMBL" id="JAKUCV010004605">
    <property type="protein sequence ID" value="KAJ4834827.1"/>
    <property type="molecule type" value="Genomic_DNA"/>
</dbReference>
<dbReference type="InterPro" id="IPR025558">
    <property type="entry name" value="DUF4283"/>
</dbReference>
<evidence type="ECO:0000259" key="1">
    <source>
        <dbReference type="Pfam" id="PF14111"/>
    </source>
</evidence>
<gene>
    <name evidence="2" type="ORF">Tsubulata_051396</name>
</gene>
<organism evidence="2 3">
    <name type="scientific">Turnera subulata</name>
    <dbReference type="NCBI Taxonomy" id="218843"/>
    <lineage>
        <taxon>Eukaryota</taxon>
        <taxon>Viridiplantae</taxon>
        <taxon>Streptophyta</taxon>
        <taxon>Embryophyta</taxon>
        <taxon>Tracheophyta</taxon>
        <taxon>Spermatophyta</taxon>
        <taxon>Magnoliopsida</taxon>
        <taxon>eudicotyledons</taxon>
        <taxon>Gunneridae</taxon>
        <taxon>Pentapetalae</taxon>
        <taxon>rosids</taxon>
        <taxon>fabids</taxon>
        <taxon>Malpighiales</taxon>
        <taxon>Passifloraceae</taxon>
        <taxon>Turnera</taxon>
    </lineage>
</organism>
<sequence length="172" mass="19328">MATSSNELGREQSNSVDQLPIPVLELCSDDDESSSCVSPVLVDTLFAHFRRFSAKTIGEALNRAWSLTTLVEIKEAKDNVFVFTFASIAEKERILQGSPWNFSGFMLCLKEWPSSVSLRDLKFDEASIWVQERDEAGGSQCYGEARSQSPFYPSPLITLMFRWRTTVLSLDA</sequence>
<dbReference type="AlphaFoldDB" id="A0A9Q0JB73"/>
<comment type="caution">
    <text evidence="2">The sequence shown here is derived from an EMBL/GenBank/DDBJ whole genome shotgun (WGS) entry which is preliminary data.</text>
</comment>
<evidence type="ECO:0000313" key="2">
    <source>
        <dbReference type="EMBL" id="KAJ4834827.1"/>
    </source>
</evidence>
<feature type="domain" description="DUF4283" evidence="1">
    <location>
        <begin position="55"/>
        <end position="117"/>
    </location>
</feature>
<protein>
    <recommendedName>
        <fullName evidence="1">DUF4283 domain-containing protein</fullName>
    </recommendedName>
</protein>
<name>A0A9Q0JB73_9ROSI</name>
<reference evidence="2" key="2">
    <citation type="journal article" date="2023" name="Plants (Basel)">
        <title>Annotation of the Turnera subulata (Passifloraceae) Draft Genome Reveals the S-Locus Evolved after the Divergence of Turneroideae from Passifloroideae in a Stepwise Manner.</title>
        <authorList>
            <person name="Henning P.M."/>
            <person name="Roalson E.H."/>
            <person name="Mir W."/>
            <person name="McCubbin A.G."/>
            <person name="Shore J.S."/>
        </authorList>
    </citation>
    <scope>NUCLEOTIDE SEQUENCE</scope>
    <source>
        <strain evidence="2">F60SS</strain>
    </source>
</reference>
<proteinExistence type="predicted"/>
<reference evidence="2" key="1">
    <citation type="submission" date="2022-02" db="EMBL/GenBank/DDBJ databases">
        <authorList>
            <person name="Henning P.M."/>
            <person name="McCubbin A.G."/>
            <person name="Shore J.S."/>
        </authorList>
    </citation>
    <scope>NUCLEOTIDE SEQUENCE</scope>
    <source>
        <strain evidence="2">F60SS</strain>
        <tissue evidence="2">Leaves</tissue>
    </source>
</reference>
<accession>A0A9Q0JB73</accession>
<dbReference type="Pfam" id="PF14111">
    <property type="entry name" value="DUF4283"/>
    <property type="match status" value="1"/>
</dbReference>
<keyword evidence="3" id="KW-1185">Reference proteome</keyword>
<dbReference type="OrthoDB" id="1750606at2759"/>
<dbReference type="Proteomes" id="UP001141552">
    <property type="component" value="Unassembled WGS sequence"/>
</dbReference>
<evidence type="ECO:0000313" key="3">
    <source>
        <dbReference type="Proteomes" id="UP001141552"/>
    </source>
</evidence>